<gene>
    <name evidence="2" type="ORF">CYMTET_43202</name>
</gene>
<proteinExistence type="predicted"/>
<dbReference type="Proteomes" id="UP001190700">
    <property type="component" value="Unassembled WGS sequence"/>
</dbReference>
<evidence type="ECO:0000313" key="3">
    <source>
        <dbReference type="Proteomes" id="UP001190700"/>
    </source>
</evidence>
<evidence type="ECO:0000256" key="1">
    <source>
        <dbReference type="SAM" id="MobiDB-lite"/>
    </source>
</evidence>
<dbReference type="EMBL" id="LGRX02029089">
    <property type="protein sequence ID" value="KAK3247293.1"/>
    <property type="molecule type" value="Genomic_DNA"/>
</dbReference>
<keyword evidence="3" id="KW-1185">Reference proteome</keyword>
<reference evidence="2 3" key="1">
    <citation type="journal article" date="2015" name="Genome Biol. Evol.">
        <title>Comparative Genomics of a Bacterivorous Green Alga Reveals Evolutionary Causalities and Consequences of Phago-Mixotrophic Mode of Nutrition.</title>
        <authorList>
            <person name="Burns J.A."/>
            <person name="Paasch A."/>
            <person name="Narechania A."/>
            <person name="Kim E."/>
        </authorList>
    </citation>
    <scope>NUCLEOTIDE SEQUENCE [LARGE SCALE GENOMIC DNA]</scope>
    <source>
        <strain evidence="2 3">PLY_AMNH</strain>
    </source>
</reference>
<feature type="compositionally biased region" description="Basic and acidic residues" evidence="1">
    <location>
        <begin position="11"/>
        <end position="22"/>
    </location>
</feature>
<organism evidence="2 3">
    <name type="scientific">Cymbomonas tetramitiformis</name>
    <dbReference type="NCBI Taxonomy" id="36881"/>
    <lineage>
        <taxon>Eukaryota</taxon>
        <taxon>Viridiplantae</taxon>
        <taxon>Chlorophyta</taxon>
        <taxon>Pyramimonadophyceae</taxon>
        <taxon>Pyramimonadales</taxon>
        <taxon>Pyramimonadaceae</taxon>
        <taxon>Cymbomonas</taxon>
    </lineage>
</organism>
<feature type="region of interest" description="Disordered" evidence="1">
    <location>
        <begin position="1"/>
        <end position="22"/>
    </location>
</feature>
<protein>
    <submittedName>
        <fullName evidence="2">Uncharacterized protein</fullName>
    </submittedName>
</protein>
<accession>A0AAE0C3X8</accession>
<evidence type="ECO:0000313" key="2">
    <source>
        <dbReference type="EMBL" id="KAK3247293.1"/>
    </source>
</evidence>
<comment type="caution">
    <text evidence="2">The sequence shown here is derived from an EMBL/GenBank/DDBJ whole genome shotgun (WGS) entry which is preliminary data.</text>
</comment>
<sequence length="272" mass="27737">MPLGGKVAAEGPRRVSKERESPTLTCDDHILKLFAKIERIENFVKSQRQGSAASLLPKRTRKGLSSYRVGSRPDPQFHSLDDCPLGGKKHAAGTTAAYCKPVADCTPEVLHTVALCQSKGMDVEAELQQLGRDVAAATEVSMVQASFAPPVSAVVAATADSGLPSYYLSTPTDEFVGGIEMLHPPAGPRTIEMGVAAAVHGGGSPAAAREPVVCYGQACIFSGIVDTLSPMVRAQVLAAFQAAALSGGADISSGGAPPGGGPVIASGTSAAG</sequence>
<name>A0AAE0C3X8_9CHLO</name>
<dbReference type="AlphaFoldDB" id="A0AAE0C3X8"/>